<keyword evidence="4" id="KW-0406">Ion transport</keyword>
<proteinExistence type="inferred from homology"/>
<accession>A0ABQ7Q7H5</accession>
<dbReference type="EMBL" id="JAHIBW010000020">
    <property type="protein sequence ID" value="KAG7300679.1"/>
    <property type="molecule type" value="Genomic_DNA"/>
</dbReference>
<sequence length="141" mass="14920">MPRESYTEVAVSGTGSGAHCHWRAAAEPPSAVRQLTVALVLCGVFMICELIGGYLAGSLSVMCDAAHMLSDCGGFALALLAFHCAKRRPDLAMSMGYKRAEVLGAMVSVLLIWVLTGIFVYVACVRLRSGDYSIESGAMLA</sequence>
<dbReference type="NCBIfam" id="TIGR01297">
    <property type="entry name" value="CDF"/>
    <property type="match status" value="1"/>
</dbReference>
<dbReference type="InterPro" id="IPR058533">
    <property type="entry name" value="Cation_efflux_TM"/>
</dbReference>
<dbReference type="InterPro" id="IPR027469">
    <property type="entry name" value="Cation_efflux_TMD_sf"/>
</dbReference>
<evidence type="ECO:0000256" key="3">
    <source>
        <dbReference type="ARBA" id="ARBA00022692"/>
    </source>
</evidence>
<name>A0ABQ7Q7H5_PLUXY</name>
<keyword evidence="3 7" id="KW-0812">Transmembrane</keyword>
<dbReference type="Proteomes" id="UP000823941">
    <property type="component" value="Chromosome 20"/>
</dbReference>
<dbReference type="Gene3D" id="1.20.1510.10">
    <property type="entry name" value="Cation efflux protein transmembrane domain"/>
    <property type="match status" value="1"/>
</dbReference>
<keyword evidence="4" id="KW-0864">Zinc transport</keyword>
<evidence type="ECO:0000256" key="6">
    <source>
        <dbReference type="ARBA" id="ARBA00023136"/>
    </source>
</evidence>
<evidence type="ECO:0000256" key="1">
    <source>
        <dbReference type="ARBA" id="ARBA00004141"/>
    </source>
</evidence>
<protein>
    <recommendedName>
        <fullName evidence="8">Cation efflux protein transmembrane domain-containing protein</fullName>
    </recommendedName>
</protein>
<dbReference type="PANTHER" id="PTHR11562:SF84">
    <property type="entry name" value="LD05335P"/>
    <property type="match status" value="1"/>
</dbReference>
<evidence type="ECO:0000313" key="10">
    <source>
        <dbReference type="Proteomes" id="UP000823941"/>
    </source>
</evidence>
<evidence type="ECO:0000256" key="2">
    <source>
        <dbReference type="ARBA" id="ARBA00008873"/>
    </source>
</evidence>
<feature type="domain" description="Cation efflux protein transmembrane" evidence="8">
    <location>
        <begin position="35"/>
        <end position="139"/>
    </location>
</feature>
<evidence type="ECO:0000313" key="9">
    <source>
        <dbReference type="EMBL" id="KAG7300679.1"/>
    </source>
</evidence>
<evidence type="ECO:0000256" key="7">
    <source>
        <dbReference type="SAM" id="Phobius"/>
    </source>
</evidence>
<dbReference type="Pfam" id="PF01545">
    <property type="entry name" value="Cation_efflux"/>
    <property type="match status" value="1"/>
</dbReference>
<feature type="transmembrane region" description="Helical" evidence="7">
    <location>
        <begin position="37"/>
        <end position="59"/>
    </location>
</feature>
<keyword evidence="5 7" id="KW-1133">Transmembrane helix</keyword>
<dbReference type="InterPro" id="IPR050681">
    <property type="entry name" value="CDF/SLC30A"/>
</dbReference>
<evidence type="ECO:0000256" key="5">
    <source>
        <dbReference type="ARBA" id="ARBA00022989"/>
    </source>
</evidence>
<feature type="transmembrane region" description="Helical" evidence="7">
    <location>
        <begin position="102"/>
        <end position="123"/>
    </location>
</feature>
<keyword evidence="6 7" id="KW-0472">Membrane</keyword>
<feature type="non-terminal residue" evidence="9">
    <location>
        <position position="141"/>
    </location>
</feature>
<dbReference type="PANTHER" id="PTHR11562">
    <property type="entry name" value="CATION EFFLUX PROTEIN/ ZINC TRANSPORTER"/>
    <property type="match status" value="1"/>
</dbReference>
<reference evidence="9 10" key="1">
    <citation type="submission" date="2021-06" db="EMBL/GenBank/DDBJ databases">
        <title>A haploid diamondback moth (Plutella xylostella L.) genome assembly resolves 31 chromosomes and identifies a diamide resistance mutation.</title>
        <authorList>
            <person name="Ward C.M."/>
            <person name="Perry K.D."/>
            <person name="Baker G."/>
            <person name="Powis K."/>
            <person name="Heckel D.G."/>
            <person name="Baxter S.W."/>
        </authorList>
    </citation>
    <scope>NUCLEOTIDE SEQUENCE [LARGE SCALE GENOMIC DNA]</scope>
    <source>
        <strain evidence="9 10">LV</strain>
        <tissue evidence="9">Single pupa</tissue>
    </source>
</reference>
<organism evidence="9 10">
    <name type="scientific">Plutella xylostella</name>
    <name type="common">Diamondback moth</name>
    <name type="synonym">Plutella maculipennis</name>
    <dbReference type="NCBI Taxonomy" id="51655"/>
    <lineage>
        <taxon>Eukaryota</taxon>
        <taxon>Metazoa</taxon>
        <taxon>Ecdysozoa</taxon>
        <taxon>Arthropoda</taxon>
        <taxon>Hexapoda</taxon>
        <taxon>Insecta</taxon>
        <taxon>Pterygota</taxon>
        <taxon>Neoptera</taxon>
        <taxon>Endopterygota</taxon>
        <taxon>Lepidoptera</taxon>
        <taxon>Glossata</taxon>
        <taxon>Ditrysia</taxon>
        <taxon>Yponomeutoidea</taxon>
        <taxon>Plutellidae</taxon>
        <taxon>Plutella</taxon>
    </lineage>
</organism>
<comment type="subcellular location">
    <subcellularLocation>
        <location evidence="1">Membrane</location>
        <topology evidence="1">Multi-pass membrane protein</topology>
    </subcellularLocation>
</comment>
<comment type="caution">
    <text evidence="9">The sequence shown here is derived from an EMBL/GenBank/DDBJ whole genome shotgun (WGS) entry which is preliminary data.</text>
</comment>
<keyword evidence="4" id="KW-0862">Zinc</keyword>
<keyword evidence="10" id="KW-1185">Reference proteome</keyword>
<gene>
    <name evidence="9" type="ORF">JYU34_015004</name>
</gene>
<dbReference type="InterPro" id="IPR002524">
    <property type="entry name" value="Cation_efflux"/>
</dbReference>
<evidence type="ECO:0000256" key="4">
    <source>
        <dbReference type="ARBA" id="ARBA00022906"/>
    </source>
</evidence>
<comment type="similarity">
    <text evidence="2">Belongs to the cation diffusion facilitator (CDF) transporter (TC 2.A.4) family. SLC30A subfamily.</text>
</comment>
<keyword evidence="4" id="KW-0813">Transport</keyword>
<evidence type="ECO:0000259" key="8">
    <source>
        <dbReference type="Pfam" id="PF01545"/>
    </source>
</evidence>
<dbReference type="SUPFAM" id="SSF161111">
    <property type="entry name" value="Cation efflux protein transmembrane domain-like"/>
    <property type="match status" value="1"/>
</dbReference>